<sequence length="247" mass="27994">MADPPKMADVPFTPRKEFMPSQHIYSTFYVMTLTGPDLIRMYRFPDDFIRILRKHLHERKQLVATRQNNEESCYEYTVEGRPWSSPKSINTELLIVDLLHMILRHGFSFLSTIEYGRVREDKVAIVFSKPQPGLDRTQVAFVSSSTNLGRGASSFPNGSSTTLAPQSPVVGHAQLPNERRMIQVKIPFALSFPSASILRVLAPPLNSTPAIITAMRQSWPRGVVSEKKVGDAFEFKLKGYKLIYMGY</sequence>
<dbReference type="Proteomes" id="UP000305948">
    <property type="component" value="Unassembled WGS sequence"/>
</dbReference>
<dbReference type="OrthoDB" id="3358646at2759"/>
<reference evidence="1 2" key="1">
    <citation type="journal article" date="2019" name="Nat. Ecol. Evol.">
        <title>Megaphylogeny resolves global patterns of mushroom evolution.</title>
        <authorList>
            <person name="Varga T."/>
            <person name="Krizsan K."/>
            <person name="Foldi C."/>
            <person name="Dima B."/>
            <person name="Sanchez-Garcia M."/>
            <person name="Sanchez-Ramirez S."/>
            <person name="Szollosi G.J."/>
            <person name="Szarkandi J.G."/>
            <person name="Papp V."/>
            <person name="Albert L."/>
            <person name="Andreopoulos W."/>
            <person name="Angelini C."/>
            <person name="Antonin V."/>
            <person name="Barry K.W."/>
            <person name="Bougher N.L."/>
            <person name="Buchanan P."/>
            <person name="Buyck B."/>
            <person name="Bense V."/>
            <person name="Catcheside P."/>
            <person name="Chovatia M."/>
            <person name="Cooper J."/>
            <person name="Damon W."/>
            <person name="Desjardin D."/>
            <person name="Finy P."/>
            <person name="Geml J."/>
            <person name="Haridas S."/>
            <person name="Hughes K."/>
            <person name="Justo A."/>
            <person name="Karasinski D."/>
            <person name="Kautmanova I."/>
            <person name="Kiss B."/>
            <person name="Kocsube S."/>
            <person name="Kotiranta H."/>
            <person name="LaButti K.M."/>
            <person name="Lechner B.E."/>
            <person name="Liimatainen K."/>
            <person name="Lipzen A."/>
            <person name="Lukacs Z."/>
            <person name="Mihaltcheva S."/>
            <person name="Morgado L.N."/>
            <person name="Niskanen T."/>
            <person name="Noordeloos M.E."/>
            <person name="Ohm R.A."/>
            <person name="Ortiz-Santana B."/>
            <person name="Ovrebo C."/>
            <person name="Racz N."/>
            <person name="Riley R."/>
            <person name="Savchenko A."/>
            <person name="Shiryaev A."/>
            <person name="Soop K."/>
            <person name="Spirin V."/>
            <person name="Szebenyi C."/>
            <person name="Tomsovsky M."/>
            <person name="Tulloss R.E."/>
            <person name="Uehling J."/>
            <person name="Grigoriev I.V."/>
            <person name="Vagvolgyi C."/>
            <person name="Papp T."/>
            <person name="Martin F.M."/>
            <person name="Miettinen O."/>
            <person name="Hibbett D.S."/>
            <person name="Nagy L.G."/>
        </authorList>
    </citation>
    <scope>NUCLEOTIDE SEQUENCE [LARGE SCALE GENOMIC DNA]</scope>
    <source>
        <strain evidence="1 2">OMC1185</strain>
    </source>
</reference>
<keyword evidence="2" id="KW-1185">Reference proteome</keyword>
<accession>A0A5C3NLK2</accession>
<evidence type="ECO:0000313" key="1">
    <source>
        <dbReference type="EMBL" id="TFK57366.1"/>
    </source>
</evidence>
<protein>
    <submittedName>
        <fullName evidence="1">Uncharacterized protein</fullName>
    </submittedName>
</protein>
<dbReference type="PANTHER" id="PTHR38696:SF1">
    <property type="entry name" value="MEDIATOR OF RNA POLYMERASE II TRANSCRIPTION SUBUNIT 13"/>
    <property type="match status" value="1"/>
</dbReference>
<name>A0A5C3NLK2_9AGAM</name>
<proteinExistence type="predicted"/>
<organism evidence="1 2">
    <name type="scientific">Heliocybe sulcata</name>
    <dbReference type="NCBI Taxonomy" id="5364"/>
    <lineage>
        <taxon>Eukaryota</taxon>
        <taxon>Fungi</taxon>
        <taxon>Dikarya</taxon>
        <taxon>Basidiomycota</taxon>
        <taxon>Agaricomycotina</taxon>
        <taxon>Agaricomycetes</taxon>
        <taxon>Gloeophyllales</taxon>
        <taxon>Gloeophyllaceae</taxon>
        <taxon>Heliocybe</taxon>
    </lineage>
</organism>
<evidence type="ECO:0000313" key="2">
    <source>
        <dbReference type="Proteomes" id="UP000305948"/>
    </source>
</evidence>
<dbReference type="EMBL" id="ML213503">
    <property type="protein sequence ID" value="TFK57366.1"/>
    <property type="molecule type" value="Genomic_DNA"/>
</dbReference>
<dbReference type="AlphaFoldDB" id="A0A5C3NLK2"/>
<gene>
    <name evidence="1" type="ORF">OE88DRAFT_125126</name>
</gene>
<dbReference type="PANTHER" id="PTHR38696">
    <property type="entry name" value="MEDIATOR OF RNA POLYMERASE II TRANSCRIPTION SUBUNIT 13"/>
    <property type="match status" value="1"/>
</dbReference>